<gene>
    <name evidence="2" type="ORF">F1654_13705</name>
</gene>
<reference evidence="2 3" key="1">
    <citation type="submission" date="2019-09" db="EMBL/GenBank/DDBJ databases">
        <authorList>
            <person name="Kevbrin V."/>
            <person name="Grouzdev D.S."/>
        </authorList>
    </citation>
    <scope>NUCLEOTIDE SEQUENCE [LARGE SCALE GENOMIC DNA]</scope>
    <source>
        <strain evidence="2 3">G-192</strain>
    </source>
</reference>
<name>A0A5M6ZF70_9PROT</name>
<keyword evidence="3" id="KW-1185">Reference proteome</keyword>
<comment type="caution">
    <text evidence="2">The sequence shown here is derived from an EMBL/GenBank/DDBJ whole genome shotgun (WGS) entry which is preliminary data.</text>
</comment>
<proteinExistence type="predicted"/>
<feature type="transmembrane region" description="Helical" evidence="1">
    <location>
        <begin position="5"/>
        <end position="26"/>
    </location>
</feature>
<feature type="transmembrane region" description="Helical" evidence="1">
    <location>
        <begin position="32"/>
        <end position="51"/>
    </location>
</feature>
<sequence length="61" mass="6766">MNRYYFAMMIAAVGGGTVIAMTLLFPSLGSNWRALITALVMGALAFIIESIRQRKRQMKGK</sequence>
<keyword evidence="1" id="KW-0472">Membrane</keyword>
<dbReference type="AlphaFoldDB" id="A0A5M6ZF70"/>
<accession>A0A5M6ZF70</accession>
<dbReference type="Proteomes" id="UP000325122">
    <property type="component" value="Unassembled WGS sequence"/>
</dbReference>
<protein>
    <submittedName>
        <fullName evidence="2">Uncharacterized protein</fullName>
    </submittedName>
</protein>
<evidence type="ECO:0000313" key="3">
    <source>
        <dbReference type="Proteomes" id="UP000325122"/>
    </source>
</evidence>
<evidence type="ECO:0000256" key="1">
    <source>
        <dbReference type="SAM" id="Phobius"/>
    </source>
</evidence>
<organism evidence="2 3">
    <name type="scientific">Alkalicaulis satelles</name>
    <dbReference type="NCBI Taxonomy" id="2609175"/>
    <lineage>
        <taxon>Bacteria</taxon>
        <taxon>Pseudomonadati</taxon>
        <taxon>Pseudomonadota</taxon>
        <taxon>Alphaproteobacteria</taxon>
        <taxon>Maricaulales</taxon>
        <taxon>Maricaulaceae</taxon>
        <taxon>Alkalicaulis</taxon>
    </lineage>
</organism>
<dbReference type="RefSeq" id="WP_150024131.1">
    <property type="nucleotide sequence ID" value="NZ_VWOJ01000006.1"/>
</dbReference>
<evidence type="ECO:0000313" key="2">
    <source>
        <dbReference type="EMBL" id="KAA5800891.1"/>
    </source>
</evidence>
<keyword evidence="1" id="KW-0812">Transmembrane</keyword>
<keyword evidence="1" id="KW-1133">Transmembrane helix</keyword>
<dbReference type="EMBL" id="VWOJ01000006">
    <property type="protein sequence ID" value="KAA5800891.1"/>
    <property type="molecule type" value="Genomic_DNA"/>
</dbReference>